<protein>
    <submittedName>
        <fullName evidence="3">Nucleoside-diphosphate-sugar epimerase</fullName>
    </submittedName>
</protein>
<dbReference type="InterPro" id="IPR036291">
    <property type="entry name" value="NAD(P)-bd_dom_sf"/>
</dbReference>
<dbReference type="EMBL" id="PVTV01000012">
    <property type="protein sequence ID" value="PRY98476.1"/>
    <property type="molecule type" value="Genomic_DNA"/>
</dbReference>
<accession>A0A2T0XHR4</accession>
<evidence type="ECO:0000259" key="2">
    <source>
        <dbReference type="Pfam" id="PF22917"/>
    </source>
</evidence>
<proteinExistence type="predicted"/>
<keyword evidence="1" id="KW-1133">Transmembrane helix</keyword>
<evidence type="ECO:0000256" key="1">
    <source>
        <dbReference type="SAM" id="Phobius"/>
    </source>
</evidence>
<dbReference type="Pfam" id="PF22917">
    <property type="entry name" value="PRISE"/>
    <property type="match status" value="1"/>
</dbReference>
<dbReference type="PANTHER" id="PTHR32487">
    <property type="entry name" value="3-OXO-DELTA(4,5)-STEROID 5-BETA-REDUCTASE"/>
    <property type="match status" value="1"/>
</dbReference>
<sequence>MHDRFGDAVKKHRILIAGAGGVVGAAAVDHFSAQPDFEVLALARRPLDLPEGVKQLRVDLTDPVACQKAATELSHVTHILYAALFELPDLVSGWRDPRQMSINEAMLRNLLDAIEPVAKGLRHVSFLQGTKAYGGHVEPAPVPCKERWPRHNHQNFYWLQEDFIRARQAQAAWTFTILRPQVVLGYAVASPMNVMIAIGAFAAILREQGLPLTFPGGGDYVNGASDSRLIAQAAHFAAVHEIAANETYNVVNGDGLVWRDLWPSVAERFGMPLGGHEPLCLKDEMPKYEAVWSRIVAKHGLKPLTLEQLANSSWEFTDRTLGHGLAHPANAVLSGVKLRQHGFAGCIDTEDSLGFWLEKMQSQRLLPR</sequence>
<keyword evidence="4" id="KW-1185">Reference proteome</keyword>
<feature type="domain" description="PRISE-like Rossmann-fold" evidence="2">
    <location>
        <begin position="71"/>
        <end position="302"/>
    </location>
</feature>
<comment type="caution">
    <text evidence="3">The sequence shown here is derived from an EMBL/GenBank/DDBJ whole genome shotgun (WGS) entry which is preliminary data.</text>
</comment>
<dbReference type="Gene3D" id="3.40.50.720">
    <property type="entry name" value="NAD(P)-binding Rossmann-like Domain"/>
    <property type="match status" value="1"/>
</dbReference>
<gene>
    <name evidence="3" type="ORF">BCM14_1304</name>
</gene>
<dbReference type="PANTHER" id="PTHR32487:SF0">
    <property type="entry name" value="3-OXO-DELTA(4,5)-STEROID 5-BETA-REDUCTASE"/>
    <property type="match status" value="1"/>
</dbReference>
<feature type="transmembrane region" description="Helical" evidence="1">
    <location>
        <begin position="183"/>
        <end position="205"/>
    </location>
</feature>
<dbReference type="InterPro" id="IPR055222">
    <property type="entry name" value="PRISE-like_Rossmann-fold"/>
</dbReference>
<keyword evidence="1" id="KW-0472">Membrane</keyword>
<keyword evidence="1" id="KW-0812">Transmembrane</keyword>
<organism evidence="3 4">
    <name type="scientific">Jezberella montanilacus</name>
    <dbReference type="NCBI Taxonomy" id="323426"/>
    <lineage>
        <taxon>Bacteria</taxon>
        <taxon>Pseudomonadati</taxon>
        <taxon>Pseudomonadota</taxon>
        <taxon>Betaproteobacteria</taxon>
        <taxon>Burkholderiales</taxon>
        <taxon>Alcaligenaceae</taxon>
        <taxon>Jezberella</taxon>
    </lineage>
</organism>
<name>A0A2T0XHR4_9BURK</name>
<dbReference type="AlphaFoldDB" id="A0A2T0XHR4"/>
<dbReference type="SUPFAM" id="SSF51735">
    <property type="entry name" value="NAD(P)-binding Rossmann-fold domains"/>
    <property type="match status" value="1"/>
</dbReference>
<dbReference type="Proteomes" id="UP000238308">
    <property type="component" value="Unassembled WGS sequence"/>
</dbReference>
<reference evidence="3 4" key="1">
    <citation type="submission" date="2018-03" db="EMBL/GenBank/DDBJ databases">
        <title>Genomic Encyclopedia of Type Strains, Phase III (KMG-III): the genomes of soil and plant-associated and newly described type strains.</title>
        <authorList>
            <person name="Whitman W."/>
        </authorList>
    </citation>
    <scope>NUCLEOTIDE SEQUENCE [LARGE SCALE GENOMIC DNA]</scope>
    <source>
        <strain evidence="3 4">MWH-P2sevCIIIb</strain>
    </source>
</reference>
<evidence type="ECO:0000313" key="4">
    <source>
        <dbReference type="Proteomes" id="UP000238308"/>
    </source>
</evidence>
<evidence type="ECO:0000313" key="3">
    <source>
        <dbReference type="EMBL" id="PRY98476.1"/>
    </source>
</evidence>